<accession>A0AAU9KD79</accession>
<name>A0AAU9KD79_9CILI</name>
<evidence type="ECO:0000313" key="1">
    <source>
        <dbReference type="EMBL" id="CAG9331885.1"/>
    </source>
</evidence>
<comment type="caution">
    <text evidence="1">The sequence shown here is derived from an EMBL/GenBank/DDBJ whole genome shotgun (WGS) entry which is preliminary data.</text>
</comment>
<organism evidence="1 2">
    <name type="scientific">Blepharisma stoltei</name>
    <dbReference type="NCBI Taxonomy" id="1481888"/>
    <lineage>
        <taxon>Eukaryota</taxon>
        <taxon>Sar</taxon>
        <taxon>Alveolata</taxon>
        <taxon>Ciliophora</taxon>
        <taxon>Postciliodesmatophora</taxon>
        <taxon>Heterotrichea</taxon>
        <taxon>Heterotrichida</taxon>
        <taxon>Blepharismidae</taxon>
        <taxon>Blepharisma</taxon>
    </lineage>
</organism>
<dbReference type="Proteomes" id="UP001162131">
    <property type="component" value="Unassembled WGS sequence"/>
</dbReference>
<sequence>MNLAGGFPFGFNPEEESKRAVLNKKFPTAQCPHCRTPQQGTQVLIGDYKAQNLDCMSCKKGFCSFCNKGKHYLGECREAVEAKRNSMTQRR</sequence>
<reference evidence="1" key="1">
    <citation type="submission" date="2021-09" db="EMBL/GenBank/DDBJ databases">
        <authorList>
            <consortium name="AG Swart"/>
            <person name="Singh M."/>
            <person name="Singh A."/>
            <person name="Seah K."/>
            <person name="Emmerich C."/>
        </authorList>
    </citation>
    <scope>NUCLEOTIDE SEQUENCE</scope>
    <source>
        <strain evidence="1">ATCC30299</strain>
    </source>
</reference>
<dbReference type="SUPFAM" id="SSF57850">
    <property type="entry name" value="RING/U-box"/>
    <property type="match status" value="1"/>
</dbReference>
<proteinExistence type="predicted"/>
<gene>
    <name evidence="1" type="ORF">BSTOLATCC_MIC53944</name>
</gene>
<evidence type="ECO:0000313" key="2">
    <source>
        <dbReference type="Proteomes" id="UP001162131"/>
    </source>
</evidence>
<dbReference type="AlphaFoldDB" id="A0AAU9KD79"/>
<protein>
    <recommendedName>
        <fullName evidence="3">IBR domain-containing protein</fullName>
    </recommendedName>
</protein>
<dbReference type="EMBL" id="CAJZBQ010000053">
    <property type="protein sequence ID" value="CAG9331885.1"/>
    <property type="molecule type" value="Genomic_DNA"/>
</dbReference>
<evidence type="ECO:0008006" key="3">
    <source>
        <dbReference type="Google" id="ProtNLM"/>
    </source>
</evidence>
<keyword evidence="2" id="KW-1185">Reference proteome</keyword>